<accession>A0A107FP67</accession>
<dbReference type="EMBL" id="LPIX01000085">
    <property type="protein sequence ID" value="KWD97061.1"/>
    <property type="molecule type" value="Genomic_DNA"/>
</dbReference>
<dbReference type="Proteomes" id="UP000062998">
    <property type="component" value="Unassembled WGS sequence"/>
</dbReference>
<reference evidence="1 2" key="1">
    <citation type="submission" date="2015-11" db="EMBL/GenBank/DDBJ databases">
        <title>Expanding the genomic diversity of Burkholderia species for the development of highly accurate diagnostics.</title>
        <authorList>
            <person name="Sahl J."/>
            <person name="Keim P."/>
            <person name="Wagner D."/>
        </authorList>
    </citation>
    <scope>NUCLEOTIDE SEQUENCE [LARGE SCALE GENOMIC DNA]</scope>
    <source>
        <strain evidence="1 2">MSMB2167WGS</strain>
    </source>
</reference>
<protein>
    <recommendedName>
        <fullName evidence="3">DUF559 domain-containing protein</fullName>
    </recommendedName>
</protein>
<sequence length="89" mass="10455">MNGISRYTFTRSDYFIESVTLSKSLRNQFGLVLWRLDAFGLERYLHMFQNESFVECNCLVFVIIEDHVVVEVDGRRHVGPKLKTDVPDR</sequence>
<comment type="caution">
    <text evidence="1">The sequence shown here is derived from an EMBL/GenBank/DDBJ whole genome shotgun (WGS) entry which is preliminary data.</text>
</comment>
<organism evidence="1 2">
    <name type="scientific">Burkholderia ubonensis</name>
    <dbReference type="NCBI Taxonomy" id="101571"/>
    <lineage>
        <taxon>Bacteria</taxon>
        <taxon>Pseudomonadati</taxon>
        <taxon>Pseudomonadota</taxon>
        <taxon>Betaproteobacteria</taxon>
        <taxon>Burkholderiales</taxon>
        <taxon>Burkholderiaceae</taxon>
        <taxon>Burkholderia</taxon>
        <taxon>Burkholderia cepacia complex</taxon>
    </lineage>
</organism>
<evidence type="ECO:0000313" key="2">
    <source>
        <dbReference type="Proteomes" id="UP000062998"/>
    </source>
</evidence>
<gene>
    <name evidence="1" type="ORF">WL73_21705</name>
</gene>
<dbReference type="AlphaFoldDB" id="A0A107FP67"/>
<name>A0A107FP67_9BURK</name>
<proteinExistence type="predicted"/>
<evidence type="ECO:0000313" key="1">
    <source>
        <dbReference type="EMBL" id="KWD97061.1"/>
    </source>
</evidence>
<evidence type="ECO:0008006" key="3">
    <source>
        <dbReference type="Google" id="ProtNLM"/>
    </source>
</evidence>